<reference evidence="2" key="1">
    <citation type="submission" date="2013-10" db="EMBL/GenBank/DDBJ databases">
        <title>Genome sequencing of Onchocerca volvulus.</title>
        <authorList>
            <person name="Cotton J."/>
            <person name="Tsai J."/>
            <person name="Stanley E."/>
            <person name="Tracey A."/>
            <person name="Holroyd N."/>
            <person name="Lustigman S."/>
            <person name="Berriman M."/>
        </authorList>
    </citation>
    <scope>NUCLEOTIDE SEQUENCE</scope>
</reference>
<protein>
    <submittedName>
        <fullName evidence="1">Uncharacterized protein</fullName>
    </submittedName>
</protein>
<name>A0A8R1TUJ8_ONCVO</name>
<sequence>MAHKHLKIQKKSIRKKQCNSASNSFRLQRVPPGRKVDKILEKDLVVPKQYRKILYLQLI</sequence>
<dbReference type="Proteomes" id="UP000024404">
    <property type="component" value="Unassembled WGS sequence"/>
</dbReference>
<accession>A0A8R1TUJ8</accession>
<reference evidence="1" key="2">
    <citation type="submission" date="2022-06" db="UniProtKB">
        <authorList>
            <consortium name="EnsemblMetazoa"/>
        </authorList>
    </citation>
    <scope>IDENTIFICATION</scope>
</reference>
<keyword evidence="2" id="KW-1185">Reference proteome</keyword>
<evidence type="ECO:0000313" key="2">
    <source>
        <dbReference type="Proteomes" id="UP000024404"/>
    </source>
</evidence>
<organism evidence="1 2">
    <name type="scientific">Onchocerca volvulus</name>
    <dbReference type="NCBI Taxonomy" id="6282"/>
    <lineage>
        <taxon>Eukaryota</taxon>
        <taxon>Metazoa</taxon>
        <taxon>Ecdysozoa</taxon>
        <taxon>Nematoda</taxon>
        <taxon>Chromadorea</taxon>
        <taxon>Rhabditida</taxon>
        <taxon>Spirurina</taxon>
        <taxon>Spiruromorpha</taxon>
        <taxon>Filarioidea</taxon>
        <taxon>Onchocercidae</taxon>
        <taxon>Onchocerca</taxon>
    </lineage>
</organism>
<dbReference type="AlphaFoldDB" id="A0A8R1TUJ8"/>
<dbReference type="EnsemblMetazoa" id="OVOC4823.1">
    <property type="protein sequence ID" value="OVOC4823.1"/>
    <property type="gene ID" value="WBGene00241632"/>
</dbReference>
<dbReference type="EMBL" id="CMVM020000144">
    <property type="status" value="NOT_ANNOTATED_CDS"/>
    <property type="molecule type" value="Genomic_DNA"/>
</dbReference>
<proteinExistence type="predicted"/>
<evidence type="ECO:0000313" key="1">
    <source>
        <dbReference type="EnsemblMetazoa" id="OVOC4823.1"/>
    </source>
</evidence>